<feature type="compositionally biased region" description="Polar residues" evidence="2">
    <location>
        <begin position="749"/>
        <end position="758"/>
    </location>
</feature>
<feature type="compositionally biased region" description="Basic and acidic residues" evidence="2">
    <location>
        <begin position="590"/>
        <end position="612"/>
    </location>
</feature>
<evidence type="ECO:0000256" key="2">
    <source>
        <dbReference type="SAM" id="MobiDB-lite"/>
    </source>
</evidence>
<feature type="compositionally biased region" description="Basic and acidic residues" evidence="2">
    <location>
        <begin position="954"/>
        <end position="982"/>
    </location>
</feature>
<feature type="compositionally biased region" description="Basic and acidic residues" evidence="2">
    <location>
        <begin position="520"/>
        <end position="532"/>
    </location>
</feature>
<sequence>MPITVSVILQFGFLIFLANYLEFCSAVGRHSPKSRDDRTHRNHQRNARPHDDEQHHQKNAKSHGEKHQRGNDKAHGAAVSHHDKVHGNDNKHGKKHADIELSSIVSIFIPQSFAILDGKEANKQRANEEHKEVSLQSCDQLGRHFFSQCFEISSKTGQCHSNELPMRIKDCLHLKKFINTNLHTLVEAPNGGVETHPHNPAAAAAAVHANGEHVGAFVTAKNVMCCTVSTENSLHHAIQMINNRLMVAHELALYRFAHQIPVDDPEREATVLKHVGNQANAAGIDAEFAVNFLLAQMEANKMIQVHKCMAKGNLEKRPTPVRGYIDRWNSDHSFESKYVPDFEKEIQPKFSYATNALILALIPLVDAGHQMHNDQNCVEHVEDVLESMEHLRASELEPNGKEAMEKAVKAICHSKSKKRKHSDNHKMEEEKHGEEKEIRPTKRTRKANTEESKSPAAGENRRNHRRENDVHSQTTKEQTKKESPRRRENAKNFEHKKSAQNRNVRKGKKQSEESWEDDIEKVTKKSPRKIEEVSDTSIMITRGEKSRGTNGKDKITHENKKTGKESDTKVKSPKKSPRRIEVSDRSVLIKMEDLISDEKEHLTSRERNETDAYSKTQVKKSPFKNKVTTENEPQNKSKSQAEEQKRSAVAAIDKSFDVRFDSEEENPRKASSTETIRNPSLISRDASIPMNSRNLSAVEHENERKDSLVVHRNRRIKDNERAKSIGSEENLQNLGLSRDDKSTADEANDQSMNGSWSVEKTDNQRNRHVQQNGESRQNSNISLHSPSRLLTGISTEHGEEHRQESEEEAIESTRKSRFLMPNASGEGHQSKNSNEKEEKDHHENIREGIDEKNYEHLKSEEFHHIELEPDAESIVIHTPGGEKPVKIKLSRKPVKGNEIIAKEENENGKNSEKELQQQNREQSNEIHFKDEAEEEGKASKNKFKVKKAISSISAEEKNESHQNDEIMDEKMGKQSDEATEKATKKKFSMKKVVGSVESIRNDDMLTNGEGIENETEKRSGESLRISPKNKFKIKKAVSSASAAEEENNAHKNGGEIDEAKMGVQSGESTKSQKNKFKMKRVGSEVNNMAEGQSEEHLQNPPIDKSNEYVGAPEKISAEFSGRSAGVNEAIADHSASFENYGGQTENDKK</sequence>
<proteinExistence type="evidence at transcript level"/>
<dbReference type="InterPro" id="IPR051331">
    <property type="entry name" value="Chorismate_mutase-related"/>
</dbReference>
<feature type="domain" description="Chorismate mutase" evidence="4">
    <location>
        <begin position="215"/>
        <end position="308"/>
    </location>
</feature>
<dbReference type="GO" id="GO:0004106">
    <property type="term" value="F:chorismate mutase activity"/>
    <property type="evidence" value="ECO:0007669"/>
    <property type="project" value="InterPro"/>
</dbReference>
<feature type="compositionally biased region" description="Basic and acidic residues" evidence="2">
    <location>
        <begin position="922"/>
        <end position="938"/>
    </location>
</feature>
<dbReference type="GO" id="GO:0046417">
    <property type="term" value="P:chorismate metabolic process"/>
    <property type="evidence" value="ECO:0007669"/>
    <property type="project" value="InterPro"/>
</dbReference>
<dbReference type="EMBL" id="KJ825727">
    <property type="protein sequence ID" value="AJR19784.1"/>
    <property type="molecule type" value="mRNA"/>
</dbReference>
<evidence type="ECO:0000256" key="1">
    <source>
        <dbReference type="ARBA" id="ARBA00023235"/>
    </source>
</evidence>
<feature type="compositionally biased region" description="Polar residues" evidence="2">
    <location>
        <begin position="669"/>
        <end position="681"/>
    </location>
</feature>
<feature type="signal peptide" evidence="3">
    <location>
        <begin position="1"/>
        <end position="26"/>
    </location>
</feature>
<dbReference type="Pfam" id="PF01817">
    <property type="entry name" value="CM_2"/>
    <property type="match status" value="1"/>
</dbReference>
<feature type="compositionally biased region" description="Basic residues" evidence="2">
    <location>
        <begin position="412"/>
        <end position="423"/>
    </location>
</feature>
<dbReference type="InterPro" id="IPR036979">
    <property type="entry name" value="CM_dom_sf"/>
</dbReference>
<feature type="region of interest" description="Disordered" evidence="2">
    <location>
        <begin position="412"/>
        <end position="852"/>
    </location>
</feature>
<evidence type="ECO:0000259" key="4">
    <source>
        <dbReference type="PROSITE" id="PS51168"/>
    </source>
</evidence>
<dbReference type="AlphaFoldDB" id="A0A0E3JCF9"/>
<reference evidence="5" key="1">
    <citation type="journal article" date="2015" name="Phytopathology">
        <title>Eighteen new candidate effectors of the phytonematode Heterodera glycines produced specifically in the secretory esophageal gland cells during parasitism.</title>
        <authorList>
            <person name="Noon J.B."/>
            <person name="Hewezi T."/>
            <person name="Maier T.R."/>
            <person name="Simmons C."/>
            <person name="Wei J.-Z."/>
            <person name="Wu G."/>
            <person name="Llaca V."/>
            <person name="Deschamps S."/>
            <person name="Davis E.L."/>
            <person name="Mitchum M.G."/>
            <person name="Hussey R.S."/>
            <person name="Baum T.J."/>
        </authorList>
    </citation>
    <scope>NUCLEOTIDE SEQUENCE</scope>
</reference>
<feature type="compositionally biased region" description="Basic and acidic residues" evidence="2">
    <location>
        <begin position="48"/>
        <end position="94"/>
    </location>
</feature>
<organism evidence="5">
    <name type="scientific">Heterodera glycines</name>
    <name type="common">Soybean cyst nematode worm</name>
    <dbReference type="NCBI Taxonomy" id="51029"/>
    <lineage>
        <taxon>Eukaryota</taxon>
        <taxon>Metazoa</taxon>
        <taxon>Ecdysozoa</taxon>
        <taxon>Nematoda</taxon>
        <taxon>Chromadorea</taxon>
        <taxon>Rhabditida</taxon>
        <taxon>Tylenchina</taxon>
        <taxon>Tylenchomorpha</taxon>
        <taxon>Tylenchoidea</taxon>
        <taxon>Heteroderidae</taxon>
        <taxon>Heteroderinae</taxon>
        <taxon>Heterodera</taxon>
    </lineage>
</organism>
<keyword evidence="1" id="KW-0413">Isomerase</keyword>
<keyword evidence="3" id="KW-0732">Signal</keyword>
<dbReference type="PANTHER" id="PTHR38041:SF2">
    <property type="entry name" value="SECRETED CHORISMATE MUTASE"/>
    <property type="match status" value="1"/>
</dbReference>
<evidence type="ECO:0000256" key="3">
    <source>
        <dbReference type="SAM" id="SignalP"/>
    </source>
</evidence>
<dbReference type="InterPro" id="IPR036263">
    <property type="entry name" value="Chorismate_II_sf"/>
</dbReference>
<dbReference type="SMART" id="SM00830">
    <property type="entry name" value="CM_2"/>
    <property type="match status" value="1"/>
</dbReference>
<dbReference type="Gene3D" id="1.20.59.10">
    <property type="entry name" value="Chorismate mutase"/>
    <property type="match status" value="1"/>
</dbReference>
<feature type="chain" id="PRO_5002410547" evidence="3">
    <location>
        <begin position="27"/>
        <end position="1149"/>
    </location>
</feature>
<dbReference type="GO" id="GO:0009697">
    <property type="term" value="P:salicylic acid biosynthetic process"/>
    <property type="evidence" value="ECO:0007669"/>
    <property type="project" value="TreeGrafter"/>
</dbReference>
<feature type="compositionally biased region" description="Basic and acidic residues" evidence="2">
    <location>
        <begin position="698"/>
        <end position="709"/>
    </location>
</feature>
<dbReference type="PANTHER" id="PTHR38041">
    <property type="entry name" value="CHORISMATE MUTASE"/>
    <property type="match status" value="1"/>
</dbReference>
<feature type="compositionally biased region" description="Basic and acidic residues" evidence="2">
    <location>
        <begin position="627"/>
        <end position="646"/>
    </location>
</feature>
<feature type="compositionally biased region" description="Polar residues" evidence="2">
    <location>
        <begin position="769"/>
        <end position="785"/>
    </location>
</feature>
<name>A0A0E3JCF9_HETGL</name>
<gene>
    <name evidence="5" type="primary">GLAND16</name>
</gene>
<protein>
    <submittedName>
        <fullName evidence="5">Esophageal gland-localized secretory protein 16</fullName>
    </submittedName>
</protein>
<feature type="compositionally biased region" description="Basic and acidic residues" evidence="2">
    <location>
        <begin position="542"/>
        <end position="570"/>
    </location>
</feature>
<evidence type="ECO:0000313" key="5">
    <source>
        <dbReference type="EMBL" id="AJR19784.1"/>
    </source>
</evidence>
<feature type="region of interest" description="Disordered" evidence="2">
    <location>
        <begin position="884"/>
        <end position="991"/>
    </location>
</feature>
<feature type="compositionally biased region" description="Basic and acidic residues" evidence="2">
    <location>
        <begin position="833"/>
        <end position="852"/>
    </location>
</feature>
<feature type="compositionally biased region" description="Basic and acidic residues" evidence="2">
    <location>
        <begin position="1047"/>
        <end position="1060"/>
    </location>
</feature>
<feature type="compositionally biased region" description="Basic and acidic residues" evidence="2">
    <location>
        <begin position="424"/>
        <end position="440"/>
    </location>
</feature>
<feature type="region of interest" description="Disordered" evidence="2">
    <location>
        <begin position="29"/>
        <end position="94"/>
    </location>
</feature>
<feature type="region of interest" description="Disordered" evidence="2">
    <location>
        <begin position="1004"/>
        <end position="1114"/>
    </location>
</feature>
<dbReference type="InterPro" id="IPR002701">
    <property type="entry name" value="CM_II_prokaryot"/>
</dbReference>
<feature type="compositionally biased region" description="Basic and acidic residues" evidence="2">
    <location>
        <begin position="477"/>
        <end position="497"/>
    </location>
</feature>
<accession>A0A0E3JCF9</accession>
<feature type="compositionally biased region" description="Basic and acidic residues" evidence="2">
    <location>
        <begin position="900"/>
        <end position="915"/>
    </location>
</feature>
<dbReference type="SUPFAM" id="SSF48600">
    <property type="entry name" value="Chorismate mutase II"/>
    <property type="match status" value="1"/>
</dbReference>
<dbReference type="PROSITE" id="PS51168">
    <property type="entry name" value="CHORISMATE_MUT_2"/>
    <property type="match status" value="1"/>
</dbReference>
<feature type="compositionally biased region" description="Basic and acidic residues" evidence="2">
    <location>
        <begin position="654"/>
        <end position="668"/>
    </location>
</feature>